<name>A0ABS8WV98_DATST</name>
<comment type="caution">
    <text evidence="1">The sequence shown here is derived from an EMBL/GenBank/DDBJ whole genome shotgun (WGS) entry which is preliminary data.</text>
</comment>
<dbReference type="InterPro" id="IPR004083">
    <property type="entry name" value="Raptor"/>
</dbReference>
<evidence type="ECO:0000313" key="1">
    <source>
        <dbReference type="EMBL" id="MCE3215242.1"/>
    </source>
</evidence>
<gene>
    <name evidence="1" type="ORF">HAX54_001434</name>
</gene>
<dbReference type="EMBL" id="JACEIK010010552">
    <property type="protein sequence ID" value="MCE3215242.1"/>
    <property type="molecule type" value="Genomic_DNA"/>
</dbReference>
<dbReference type="Proteomes" id="UP000823775">
    <property type="component" value="Unassembled WGS sequence"/>
</dbReference>
<organism evidence="1 2">
    <name type="scientific">Datura stramonium</name>
    <name type="common">Jimsonweed</name>
    <name type="synonym">Common thornapple</name>
    <dbReference type="NCBI Taxonomy" id="4076"/>
    <lineage>
        <taxon>Eukaryota</taxon>
        <taxon>Viridiplantae</taxon>
        <taxon>Streptophyta</taxon>
        <taxon>Embryophyta</taxon>
        <taxon>Tracheophyta</taxon>
        <taxon>Spermatophyta</taxon>
        <taxon>Magnoliopsida</taxon>
        <taxon>eudicotyledons</taxon>
        <taxon>Gunneridae</taxon>
        <taxon>Pentapetalae</taxon>
        <taxon>asterids</taxon>
        <taxon>lamiids</taxon>
        <taxon>Solanales</taxon>
        <taxon>Solanaceae</taxon>
        <taxon>Solanoideae</taxon>
        <taxon>Datureae</taxon>
        <taxon>Datura</taxon>
    </lineage>
</organism>
<keyword evidence="2" id="KW-1185">Reference proteome</keyword>
<dbReference type="PANTHER" id="PTHR12848">
    <property type="entry name" value="REGULATORY-ASSOCIATED PROTEIN OF MTOR"/>
    <property type="match status" value="1"/>
</dbReference>
<accession>A0ABS8WV98</accession>
<sequence length="133" mass="15498">MLLVPVYYRVWNYKEDTFLNSFDNHAYPDEGISKVCLVNELDESLLLVASSKHLLLQMFFFLQQSGYLFASSEISSIMAWDLDKEQLVNTTPTSLDCSISALFKMLEVLVDLSKKKKRMLEEVDFAHYNRNRN</sequence>
<reference evidence="1 2" key="1">
    <citation type="journal article" date="2021" name="BMC Genomics">
        <title>Datura genome reveals duplications of psychoactive alkaloid biosynthetic genes and high mutation rate following tissue culture.</title>
        <authorList>
            <person name="Rajewski A."/>
            <person name="Carter-House D."/>
            <person name="Stajich J."/>
            <person name="Litt A."/>
        </authorList>
    </citation>
    <scope>NUCLEOTIDE SEQUENCE [LARGE SCALE GENOMIC DNA]</scope>
    <source>
        <strain evidence="1">AR-01</strain>
    </source>
</reference>
<proteinExistence type="predicted"/>
<dbReference type="PANTHER" id="PTHR12848:SF16">
    <property type="entry name" value="REGULATORY-ASSOCIATED PROTEIN OF MTOR"/>
    <property type="match status" value="1"/>
</dbReference>
<evidence type="ECO:0000313" key="2">
    <source>
        <dbReference type="Proteomes" id="UP000823775"/>
    </source>
</evidence>
<protein>
    <submittedName>
        <fullName evidence="1">Uncharacterized protein</fullName>
    </submittedName>
</protein>